<protein>
    <recommendedName>
        <fullName evidence="4">DUF2894 domain-containing protein</fullName>
    </recommendedName>
</protein>
<sequence length="157" mass="16568">LAAFRERFERAGGSADIGRPAAPGRSPLAELLAHAARSSLHAAIPALGSTQSAAGAPAGELKSLRYFGSTWSRLSLEQQLSQALARAPDNAGPLNSHFLVLQALIRMRDIAPQYLENLMSYADALLWLDLADPGKGAGQKGGAQKAAVRKTRRKAQG</sequence>
<feature type="compositionally biased region" description="Basic residues" evidence="1">
    <location>
        <begin position="147"/>
        <end position="157"/>
    </location>
</feature>
<evidence type="ECO:0000313" key="2">
    <source>
        <dbReference type="EMBL" id="ENO84009.1"/>
    </source>
</evidence>
<keyword evidence="3" id="KW-1185">Reference proteome</keyword>
<name>N6YVM9_THAL4</name>
<dbReference type="eggNOG" id="ENOG5031XRK">
    <property type="taxonomic scope" value="Bacteria"/>
</dbReference>
<reference evidence="2 3" key="1">
    <citation type="submission" date="2012-09" db="EMBL/GenBank/DDBJ databases">
        <title>Draft Genome Sequences of 6 Strains from Genus Thauera.</title>
        <authorList>
            <person name="Liu B."/>
            <person name="Shapleigh J.P."/>
            <person name="Frostegard A.H."/>
        </authorList>
    </citation>
    <scope>NUCLEOTIDE SEQUENCE [LARGE SCALE GENOMIC DNA]</scope>
    <source>
        <strain evidence="3">47Lol / DSM 12138</strain>
    </source>
</reference>
<dbReference type="OrthoDB" id="6025757at2"/>
<evidence type="ECO:0008006" key="4">
    <source>
        <dbReference type="Google" id="ProtNLM"/>
    </source>
</evidence>
<proteinExistence type="predicted"/>
<dbReference type="Pfam" id="PF11445">
    <property type="entry name" value="DUF2894"/>
    <property type="match status" value="1"/>
</dbReference>
<feature type="non-terminal residue" evidence="2">
    <location>
        <position position="1"/>
    </location>
</feature>
<dbReference type="Proteomes" id="UP000013232">
    <property type="component" value="Unassembled WGS sequence"/>
</dbReference>
<dbReference type="AlphaFoldDB" id="N6YVM9"/>
<dbReference type="InterPro" id="IPR021549">
    <property type="entry name" value="DUF2894"/>
</dbReference>
<dbReference type="RefSeq" id="WP_004347217.1">
    <property type="nucleotide sequence ID" value="NZ_AMXE01000127.1"/>
</dbReference>
<evidence type="ECO:0000256" key="1">
    <source>
        <dbReference type="SAM" id="MobiDB-lite"/>
    </source>
</evidence>
<comment type="caution">
    <text evidence="2">The sequence shown here is derived from an EMBL/GenBank/DDBJ whole genome shotgun (WGS) entry which is preliminary data.</text>
</comment>
<organism evidence="2 3">
    <name type="scientific">Thauera linaloolentis (strain DSM 12138 / JCM 21573 / CCUG 41526 / CIP 105981 / IAM 15112 / NBRC 102519 / 47Lol)</name>
    <dbReference type="NCBI Taxonomy" id="1123367"/>
    <lineage>
        <taxon>Bacteria</taxon>
        <taxon>Pseudomonadati</taxon>
        <taxon>Pseudomonadota</taxon>
        <taxon>Betaproteobacteria</taxon>
        <taxon>Rhodocyclales</taxon>
        <taxon>Zoogloeaceae</taxon>
        <taxon>Thauera</taxon>
    </lineage>
</organism>
<gene>
    <name evidence="2" type="ORF">C666_18075</name>
</gene>
<feature type="region of interest" description="Disordered" evidence="1">
    <location>
        <begin position="135"/>
        <end position="157"/>
    </location>
</feature>
<accession>N6YVM9</accession>
<dbReference type="EMBL" id="AMXE01000127">
    <property type="protein sequence ID" value="ENO84009.1"/>
    <property type="molecule type" value="Genomic_DNA"/>
</dbReference>
<dbReference type="STRING" id="1123367.GCA_000621305_01345"/>
<evidence type="ECO:0000313" key="3">
    <source>
        <dbReference type="Proteomes" id="UP000013232"/>
    </source>
</evidence>